<sequence length="359" mass="39929">MSEVCPSGETNQTRAACFFIPPYIHERIVASDLDEKTKLASKKALEVAGNIHDGRYQRAGVVVKVNGARNRWVYDCEQKAELPGKPVRKEGDAAIKDRQVNNCYDALGTTYDFYKSVFNRNSLDNEGLPLKGCVHFKPFEETVGYDNAFWDGTYMVFGDGDGIAFDYFTDSLDVCAHELTHGFVEHSSPLIYYGQSGALNESVADVFACMVEQWYKKQTVEEANWIIGETIFTVAFKGDGLRKLNANKAFMNDENLGTDPQPKNMKNFYKGKGDHGGVHINSGIPNHAFYLAARAVGGYSWEKIGKVWYQTMISGKIPQDCTFETFAESTVEIATKVFPSDTSISAAVKKAWEDVGVLT</sequence>
<keyword evidence="1" id="KW-0645">Protease</keyword>
<accession>A0ACB6QWH5</accession>
<name>A0ACB6QWH5_9PLEO</name>
<keyword evidence="2" id="KW-1185">Reference proteome</keyword>
<evidence type="ECO:0000313" key="2">
    <source>
        <dbReference type="Proteomes" id="UP000799755"/>
    </source>
</evidence>
<dbReference type="Proteomes" id="UP000799755">
    <property type="component" value="Unassembled WGS sequence"/>
</dbReference>
<organism evidence="1 2">
    <name type="scientific">Lindgomyces ingoldianus</name>
    <dbReference type="NCBI Taxonomy" id="673940"/>
    <lineage>
        <taxon>Eukaryota</taxon>
        <taxon>Fungi</taxon>
        <taxon>Dikarya</taxon>
        <taxon>Ascomycota</taxon>
        <taxon>Pezizomycotina</taxon>
        <taxon>Dothideomycetes</taxon>
        <taxon>Pleosporomycetidae</taxon>
        <taxon>Pleosporales</taxon>
        <taxon>Lindgomycetaceae</taxon>
        <taxon>Lindgomyces</taxon>
    </lineage>
</organism>
<evidence type="ECO:0000313" key="1">
    <source>
        <dbReference type="EMBL" id="KAF2470860.1"/>
    </source>
</evidence>
<proteinExistence type="predicted"/>
<comment type="caution">
    <text evidence="1">The sequence shown here is derived from an EMBL/GenBank/DDBJ whole genome shotgun (WGS) entry which is preliminary data.</text>
</comment>
<gene>
    <name evidence="1" type="ORF">BDR25DRAFT_368496</name>
</gene>
<protein>
    <submittedName>
        <fullName evidence="1">Protease prtS</fullName>
    </submittedName>
</protein>
<dbReference type="EMBL" id="MU003506">
    <property type="protein sequence ID" value="KAF2470860.1"/>
    <property type="molecule type" value="Genomic_DNA"/>
</dbReference>
<reference evidence="1" key="1">
    <citation type="journal article" date="2020" name="Stud. Mycol.">
        <title>101 Dothideomycetes genomes: a test case for predicting lifestyles and emergence of pathogens.</title>
        <authorList>
            <person name="Haridas S."/>
            <person name="Albert R."/>
            <person name="Binder M."/>
            <person name="Bloem J."/>
            <person name="Labutti K."/>
            <person name="Salamov A."/>
            <person name="Andreopoulos B."/>
            <person name="Baker S."/>
            <person name="Barry K."/>
            <person name="Bills G."/>
            <person name="Bluhm B."/>
            <person name="Cannon C."/>
            <person name="Castanera R."/>
            <person name="Culley D."/>
            <person name="Daum C."/>
            <person name="Ezra D."/>
            <person name="Gonzalez J."/>
            <person name="Henrissat B."/>
            <person name="Kuo A."/>
            <person name="Liang C."/>
            <person name="Lipzen A."/>
            <person name="Lutzoni F."/>
            <person name="Magnuson J."/>
            <person name="Mondo S."/>
            <person name="Nolan M."/>
            <person name="Ohm R."/>
            <person name="Pangilinan J."/>
            <person name="Park H.-J."/>
            <person name="Ramirez L."/>
            <person name="Alfaro M."/>
            <person name="Sun H."/>
            <person name="Tritt A."/>
            <person name="Yoshinaga Y."/>
            <person name="Zwiers L.-H."/>
            <person name="Turgeon B."/>
            <person name="Goodwin S."/>
            <person name="Spatafora J."/>
            <person name="Crous P."/>
            <person name="Grigoriev I."/>
        </authorList>
    </citation>
    <scope>NUCLEOTIDE SEQUENCE</scope>
    <source>
        <strain evidence="1">ATCC 200398</strain>
    </source>
</reference>
<keyword evidence="1" id="KW-0378">Hydrolase</keyword>